<accession>A0AAX3K7M2</accession>
<evidence type="ECO:0000259" key="3">
    <source>
        <dbReference type="Pfam" id="PF09972"/>
    </source>
</evidence>
<evidence type="ECO:0000313" key="6">
    <source>
        <dbReference type="Proteomes" id="UP001210690"/>
    </source>
</evidence>
<dbReference type="AlphaFoldDB" id="A0AAX3K7M2"/>
<protein>
    <submittedName>
        <fullName evidence="5">DUF2207 domain-containing protein</fullName>
    </submittedName>
</protein>
<dbReference type="InterPro" id="IPR018702">
    <property type="entry name" value="DUF2207"/>
</dbReference>
<dbReference type="Pfam" id="PF20990">
    <property type="entry name" value="DUF2207_C"/>
    <property type="match status" value="1"/>
</dbReference>
<dbReference type="Pfam" id="PF09972">
    <property type="entry name" value="DUF2207"/>
    <property type="match status" value="1"/>
</dbReference>
<organism evidence="5 6">
    <name type="scientific">Parvimonas micra</name>
    <dbReference type="NCBI Taxonomy" id="33033"/>
    <lineage>
        <taxon>Bacteria</taxon>
        <taxon>Bacillati</taxon>
        <taxon>Bacillota</taxon>
        <taxon>Tissierellia</taxon>
        <taxon>Tissierellales</taxon>
        <taxon>Peptoniphilaceae</taxon>
        <taxon>Parvimonas</taxon>
    </lineage>
</organism>
<evidence type="ECO:0000313" key="5">
    <source>
        <dbReference type="EMBL" id="WBB31073.1"/>
    </source>
</evidence>
<evidence type="ECO:0000256" key="1">
    <source>
        <dbReference type="SAM" id="Phobius"/>
    </source>
</evidence>
<keyword evidence="1" id="KW-0472">Membrane</keyword>
<name>A0AAX3K7M2_9FIRM</name>
<evidence type="ECO:0000259" key="4">
    <source>
        <dbReference type="Pfam" id="PF20990"/>
    </source>
</evidence>
<reference evidence="5" key="1">
    <citation type="submission" date="2022-07" db="EMBL/GenBank/DDBJ databases">
        <title>Parvimonas micra travels from the subgingival sulcus of the human oral cavity to the colorectal adenocarcinoma.</title>
        <authorList>
            <person name="Conde-Perez K."/>
            <person name="Buetas E."/>
            <person name="Aja-Macaya P."/>
            <person name="Martin-De Arribas E."/>
            <person name="Iglesias-Corras I."/>
            <person name="Trigo-Tasende N."/>
            <person name="Nasser-Ali M."/>
            <person name="Estevez L.S."/>
            <person name="Rumbo-Feal S."/>
            <person name="Otero-Alen B."/>
            <person name="Noguera J.F."/>
            <person name="Concha A."/>
            <person name="Pardinas-Lopez S."/>
            <person name="Carda-Dieguez M."/>
            <person name="Gomez-Randulfe I."/>
            <person name="Martinez-Lago N."/>
            <person name="Ladra S."/>
            <person name="Aparicio L.A."/>
            <person name="Bou G."/>
            <person name="Mira A."/>
            <person name="Vallejo J.A."/>
            <person name="Poza M."/>
        </authorList>
    </citation>
    <scope>NUCLEOTIDE SEQUENCE</scope>
    <source>
        <strain evidence="5">PM102KC-G-1</strain>
    </source>
</reference>
<dbReference type="EMBL" id="CP101412">
    <property type="protein sequence ID" value="WBB31073.1"/>
    <property type="molecule type" value="Genomic_DNA"/>
</dbReference>
<feature type="domain" description="Predicted membrane protein YciQ-like C-terminal" evidence="4">
    <location>
        <begin position="446"/>
        <end position="503"/>
    </location>
</feature>
<feature type="chain" id="PRO_5043836419" evidence="2">
    <location>
        <begin position="32"/>
        <end position="572"/>
    </location>
</feature>
<keyword evidence="2" id="KW-0732">Signal</keyword>
<keyword evidence="1" id="KW-1133">Transmembrane helix</keyword>
<sequence length="572" mass="65342">MKIFKNFFKRFFIFSFILLGLFVIQSNNSFADTFYKNEIKVRINKDGSADIESIMDFQASKGTEYYIPIGNLGTSKIENFRVSEIKDGEEIPYESLEYWNTKLSREQKAGKSGVLKTSSGYELCFGFGEYQRKTFVLRYKVTNFIKLLNDSDMIFWKFVNDNLSAAPKEVKVTISKEEGKFDNTNSKIWAFGNKGKIEFIDGSIVFNSLTGLSSSNYVTVLVQLNKGEFTSGEIINKDFSYYQDMAFKGSSYIKKSSSKKNNQKLYKIAVKAIVFLVIGLFGTAAAATSSKKLKGGYKKGDFKGEYYRDIPEKEWWQLSHILKCAGFDGAESIIRAYFLKWIQGKVLIPMTEEKGFIFKKEVLSLKINNKIDYDFETTVERKLYTMVVKAARDDEILQENEFTAYLKKENNQNSFKSLQESMKQDSLSYARKYDLLEMNEKGKWTYKYNEKGKKFTEHLIKYYNYLKDFSLLSEREVSEIKVWKDLLIYATLFDVADEVEKQLKKLSPEFLEKYDVDVNSLHTAMLYSHVFSNNFLDAYSKSVQKSSGGGGGFTSIGGGGGSFGGGSGGGTR</sequence>
<feature type="domain" description="DUF2207" evidence="3">
    <location>
        <begin position="38"/>
        <end position="222"/>
    </location>
</feature>
<evidence type="ECO:0000256" key="2">
    <source>
        <dbReference type="SAM" id="SignalP"/>
    </source>
</evidence>
<feature type="signal peptide" evidence="2">
    <location>
        <begin position="1"/>
        <end position="31"/>
    </location>
</feature>
<gene>
    <name evidence="5" type="ORF">NM222_00935</name>
</gene>
<dbReference type="RefSeq" id="WP_269755332.1">
    <property type="nucleotide sequence ID" value="NZ_CP101412.1"/>
</dbReference>
<feature type="transmembrane region" description="Helical" evidence="1">
    <location>
        <begin position="268"/>
        <end position="289"/>
    </location>
</feature>
<proteinExistence type="predicted"/>
<dbReference type="Proteomes" id="UP001210690">
    <property type="component" value="Chromosome"/>
</dbReference>
<keyword evidence="1" id="KW-0812">Transmembrane</keyword>
<dbReference type="InterPro" id="IPR048389">
    <property type="entry name" value="YciQ-like_C"/>
</dbReference>